<feature type="transmembrane region" description="Helical" evidence="1">
    <location>
        <begin position="142"/>
        <end position="161"/>
    </location>
</feature>
<dbReference type="RefSeq" id="WP_203982588.1">
    <property type="nucleotide sequence ID" value="NZ_BOOU01000013.1"/>
</dbReference>
<sequence length="187" mass="19217">MTSVHPRAPRPMRRWPATGTMLRLAPVLMLTVPLVLAAAGTVPAAAVPAVRAFAVPGAAALAAPALAWWHLVPPALFFLTSAAQLVSGTVALSRRRGTRPLPSVVALTTVAGLAGVAFTLLAAVTVYRVAAGDAARPAGAGAAWYGTLAALSTVLSLVVLLKGRFRWAAALPALAGVVLVVWWFAYL</sequence>
<keyword evidence="1" id="KW-0812">Transmembrane</keyword>
<feature type="transmembrane region" description="Helical" evidence="1">
    <location>
        <begin position="68"/>
        <end position="92"/>
    </location>
</feature>
<protein>
    <submittedName>
        <fullName evidence="2">Uncharacterized protein</fullName>
    </submittedName>
</protein>
<comment type="caution">
    <text evidence="2">The sequence shown here is derived from an EMBL/GenBank/DDBJ whole genome shotgun (WGS) entry which is preliminary data.</text>
</comment>
<dbReference type="Proteomes" id="UP000655287">
    <property type="component" value="Unassembled WGS sequence"/>
</dbReference>
<keyword evidence="1" id="KW-0472">Membrane</keyword>
<reference evidence="2" key="1">
    <citation type="submission" date="2021-01" db="EMBL/GenBank/DDBJ databases">
        <title>Whole genome shotgun sequence of Sphaerisporangium rufum NBRC 109079.</title>
        <authorList>
            <person name="Komaki H."/>
            <person name="Tamura T."/>
        </authorList>
    </citation>
    <scope>NUCLEOTIDE SEQUENCE</scope>
    <source>
        <strain evidence="2">NBRC 109079</strain>
    </source>
</reference>
<accession>A0A919QXK9</accession>
<evidence type="ECO:0000256" key="1">
    <source>
        <dbReference type="SAM" id="Phobius"/>
    </source>
</evidence>
<keyword evidence="1" id="KW-1133">Transmembrane helix</keyword>
<proteinExistence type="predicted"/>
<feature type="transmembrane region" description="Helical" evidence="1">
    <location>
        <begin position="104"/>
        <end position="130"/>
    </location>
</feature>
<feature type="transmembrane region" description="Helical" evidence="1">
    <location>
        <begin position="168"/>
        <end position="186"/>
    </location>
</feature>
<keyword evidence="3" id="KW-1185">Reference proteome</keyword>
<organism evidence="2 3">
    <name type="scientific">Sphaerisporangium rufum</name>
    <dbReference type="NCBI Taxonomy" id="1381558"/>
    <lineage>
        <taxon>Bacteria</taxon>
        <taxon>Bacillati</taxon>
        <taxon>Actinomycetota</taxon>
        <taxon>Actinomycetes</taxon>
        <taxon>Streptosporangiales</taxon>
        <taxon>Streptosporangiaceae</taxon>
        <taxon>Sphaerisporangium</taxon>
    </lineage>
</organism>
<dbReference type="EMBL" id="BOOU01000013">
    <property type="protein sequence ID" value="GII75949.1"/>
    <property type="molecule type" value="Genomic_DNA"/>
</dbReference>
<evidence type="ECO:0000313" key="2">
    <source>
        <dbReference type="EMBL" id="GII75949.1"/>
    </source>
</evidence>
<name>A0A919QXK9_9ACTN</name>
<gene>
    <name evidence="2" type="ORF">Sru01_09310</name>
</gene>
<evidence type="ECO:0000313" key="3">
    <source>
        <dbReference type="Proteomes" id="UP000655287"/>
    </source>
</evidence>
<dbReference type="AlphaFoldDB" id="A0A919QXK9"/>